<accession>A0A1Q9HS12</accession>
<protein>
    <recommendedName>
        <fullName evidence="1">DUF218 domain-containing protein</fullName>
    </recommendedName>
</protein>
<evidence type="ECO:0000259" key="1">
    <source>
        <dbReference type="Pfam" id="PF02698"/>
    </source>
</evidence>
<comment type="caution">
    <text evidence="2">The sequence shown here is derived from an EMBL/GenBank/DDBJ whole genome shotgun (WGS) entry which is preliminary data.</text>
</comment>
<dbReference type="PANTHER" id="PTHR30336">
    <property type="entry name" value="INNER MEMBRANE PROTEIN, PROBABLE PERMEASE"/>
    <property type="match status" value="1"/>
</dbReference>
<dbReference type="PANTHER" id="PTHR30336:SF20">
    <property type="entry name" value="DUF218 DOMAIN-CONTAINING PROTEIN"/>
    <property type="match status" value="1"/>
</dbReference>
<dbReference type="CDD" id="cd06259">
    <property type="entry name" value="YdcF-like"/>
    <property type="match status" value="1"/>
</dbReference>
<dbReference type="EMBL" id="MJMJ01000001">
    <property type="protein sequence ID" value="OLQ93622.1"/>
    <property type="molecule type" value="Genomic_DNA"/>
</dbReference>
<dbReference type="InterPro" id="IPR014729">
    <property type="entry name" value="Rossmann-like_a/b/a_fold"/>
</dbReference>
<proteinExistence type="predicted"/>
<name>A0A1Q9HS12_9VIBR</name>
<sequence length="285" mass="32417">MSDLTLGSVTDVVIVLGKRLVSSQLTAEGISRLDELAAQLPRLQHNKMAIMFCGGKLAEQHISEAAAMYQYLDSHYPDSLRWAKAEQLLIEDQSTTSVENLLNAADKLIASQLCQKGERVRVRLASCDYHIERILEIEALMPEQGLIGQFKRRASKVGLDIDMSLEPEQHIAATYPHLCERGKAFLLIDQLTTYRVYLEGVKGQVFERPLAEVRREPYQRAIQALQDLMVLDIGVQYQHKLERIRTIIELTPATTPVRDVVPLLEELNQILRWLNRQIDPESQHV</sequence>
<dbReference type="GO" id="GO:0005886">
    <property type="term" value="C:plasma membrane"/>
    <property type="evidence" value="ECO:0007669"/>
    <property type="project" value="TreeGrafter"/>
</dbReference>
<dbReference type="InterPro" id="IPR003848">
    <property type="entry name" value="DUF218"/>
</dbReference>
<dbReference type="Gene3D" id="3.40.50.620">
    <property type="entry name" value="HUPs"/>
    <property type="match status" value="1"/>
</dbReference>
<dbReference type="Pfam" id="PF02698">
    <property type="entry name" value="DUF218"/>
    <property type="match status" value="1"/>
</dbReference>
<gene>
    <name evidence="2" type="ORF">BIY22_03310</name>
</gene>
<dbReference type="AlphaFoldDB" id="A0A1Q9HS12"/>
<dbReference type="STRING" id="1381081.BIY22_03310"/>
<evidence type="ECO:0000313" key="2">
    <source>
        <dbReference type="EMBL" id="OLQ93622.1"/>
    </source>
</evidence>
<reference evidence="2 3" key="1">
    <citation type="submission" date="2016-09" db="EMBL/GenBank/DDBJ databases">
        <title>Genomic Taxonomy of the Vibrionaceae.</title>
        <authorList>
            <person name="Gonzalez-Castillo A."/>
            <person name="Gomez-Gil B."/>
            <person name="Enciso-Ibarra K."/>
        </authorList>
    </citation>
    <scope>NUCLEOTIDE SEQUENCE [LARGE SCALE GENOMIC DNA]</scope>
    <source>
        <strain evidence="2 3">CAIM 703</strain>
    </source>
</reference>
<evidence type="ECO:0000313" key="3">
    <source>
        <dbReference type="Proteomes" id="UP000186313"/>
    </source>
</evidence>
<feature type="domain" description="DUF218" evidence="1">
    <location>
        <begin position="11"/>
        <end position="136"/>
    </location>
</feature>
<dbReference type="InterPro" id="IPR051599">
    <property type="entry name" value="Cell_Envelope_Assoc"/>
</dbReference>
<organism evidence="2 3">
    <name type="scientific">Vibrio panuliri</name>
    <dbReference type="NCBI Taxonomy" id="1381081"/>
    <lineage>
        <taxon>Bacteria</taxon>
        <taxon>Pseudomonadati</taxon>
        <taxon>Pseudomonadota</taxon>
        <taxon>Gammaproteobacteria</taxon>
        <taxon>Vibrionales</taxon>
        <taxon>Vibrionaceae</taxon>
        <taxon>Vibrio</taxon>
    </lineage>
</organism>
<dbReference type="Proteomes" id="UP000186313">
    <property type="component" value="Unassembled WGS sequence"/>
</dbReference>